<reference evidence="3 4" key="1">
    <citation type="submission" date="2020-01" db="EMBL/GenBank/DDBJ databases">
        <title>Genomes of bacteria type strains.</title>
        <authorList>
            <person name="Chen J."/>
            <person name="Zhu S."/>
            <person name="Chen J."/>
        </authorList>
    </citation>
    <scope>NUCLEOTIDE SEQUENCE [LARGE SCALE GENOMIC DNA]</scope>
    <source>
        <strain evidence="3 4">KCTC 52919</strain>
    </source>
</reference>
<dbReference type="NCBIfam" id="TIGR02686">
    <property type="entry name" value="relax_trwC"/>
    <property type="match status" value="1"/>
</dbReference>
<protein>
    <submittedName>
        <fullName evidence="3">Relaxase domain-containing protein</fullName>
    </submittedName>
</protein>
<dbReference type="InterPro" id="IPR014059">
    <property type="entry name" value="TraI/TrwC_relax"/>
</dbReference>
<dbReference type="RefSeq" id="WP_163044292.1">
    <property type="nucleotide sequence ID" value="NZ_JAAAMJ010000008.1"/>
</dbReference>
<proteinExistence type="predicted"/>
<gene>
    <name evidence="3" type="ORF">GTW51_12650</name>
</gene>
<feature type="region of interest" description="Disordered" evidence="1">
    <location>
        <begin position="306"/>
        <end position="359"/>
    </location>
</feature>
<name>A0A6L9MIT4_9HYPH</name>
<dbReference type="InterPro" id="IPR014862">
    <property type="entry name" value="TrwC"/>
</dbReference>
<dbReference type="Gene3D" id="3.40.50.300">
    <property type="entry name" value="P-loop containing nucleotide triphosphate hydrolases"/>
    <property type="match status" value="2"/>
</dbReference>
<dbReference type="Proteomes" id="UP000476332">
    <property type="component" value="Unassembled WGS sequence"/>
</dbReference>
<dbReference type="SUPFAM" id="SSF55464">
    <property type="entry name" value="Origin of replication-binding domain, RBD-like"/>
    <property type="match status" value="1"/>
</dbReference>
<keyword evidence="4" id="KW-1185">Reference proteome</keyword>
<dbReference type="Pfam" id="PF08751">
    <property type="entry name" value="TrwC"/>
    <property type="match status" value="1"/>
</dbReference>
<dbReference type="InterPro" id="IPR050534">
    <property type="entry name" value="Coronavir_polyprotein_1ab"/>
</dbReference>
<dbReference type="PANTHER" id="PTHR43788">
    <property type="entry name" value="DNA2/NAM7 HELICASE FAMILY MEMBER"/>
    <property type="match status" value="1"/>
</dbReference>
<accession>A0A6L9MIT4</accession>
<organism evidence="3 4">
    <name type="scientific">Aurantimonas aggregata</name>
    <dbReference type="NCBI Taxonomy" id="2047720"/>
    <lineage>
        <taxon>Bacteria</taxon>
        <taxon>Pseudomonadati</taxon>
        <taxon>Pseudomonadota</taxon>
        <taxon>Alphaproteobacteria</taxon>
        <taxon>Hyphomicrobiales</taxon>
        <taxon>Aurantimonadaceae</taxon>
        <taxon>Aurantimonas</taxon>
    </lineage>
</organism>
<dbReference type="InterPro" id="IPR003593">
    <property type="entry name" value="AAA+_ATPase"/>
</dbReference>
<feature type="domain" description="AAA+ ATPase" evidence="2">
    <location>
        <begin position="466"/>
        <end position="594"/>
    </location>
</feature>
<evidence type="ECO:0000259" key="2">
    <source>
        <dbReference type="SMART" id="SM00382"/>
    </source>
</evidence>
<dbReference type="Pfam" id="PF13604">
    <property type="entry name" value="AAA_30"/>
    <property type="match status" value="1"/>
</dbReference>
<dbReference type="AlphaFoldDB" id="A0A6L9MIT4"/>
<dbReference type="NCBIfam" id="NF041492">
    <property type="entry name" value="MobF"/>
    <property type="match status" value="1"/>
</dbReference>
<dbReference type="InterPro" id="IPR027417">
    <property type="entry name" value="P-loop_NTPase"/>
</dbReference>
<evidence type="ECO:0000256" key="1">
    <source>
        <dbReference type="SAM" id="MobiDB-lite"/>
    </source>
</evidence>
<dbReference type="EMBL" id="JAAAMJ010000008">
    <property type="protein sequence ID" value="NDV87548.1"/>
    <property type="molecule type" value="Genomic_DNA"/>
</dbReference>
<comment type="caution">
    <text evidence="3">The sequence shown here is derived from an EMBL/GenBank/DDBJ whole genome shotgun (WGS) entry which is preliminary data.</text>
</comment>
<dbReference type="SUPFAM" id="SSF52540">
    <property type="entry name" value="P-loop containing nucleoside triphosphate hydrolases"/>
    <property type="match status" value="1"/>
</dbReference>
<sequence>MTATFHALGAGRDAGLYYVSDPNREARPRNRDEYYLADGGGVWWSTGSSVVTHAAPIDKESFRDLCAGVHPRSGKGIVRGSGERHRAGWDVTFSAPKSVSLLWAAGSDVQRAAIEELQGKAVEAALSFVERQALLEVRLGAGGTIREAPTDIIVGRFAHTTSRAGDPNIHTHCVLMNVAGSADGRWRTLEPDAMFKWTKTIGAAYRAELSRMLVERGFVLRPAGRDQIEIVGVGEDLIETFSKRSREIEAIVGDRETASGVRKQLAALSTRQLKEMLPTDAELEARWHEEFGQAREQLWEQALEAARGRDLARQRTPTDHRGDRNGRDGVDPARGDGPQLDPIPVEGSGPTARGASSLLSHQSVIDRREVLRQSLIEASREGIGIAAVEAELKALQADGSLLMLQDGRSAAWTTEHLMEREAAMLKACNRADEREFFKADAIHDAIEEASHLSEEQRAAVLGAASRHGVSLIEAGAGTGKTTLASAIKAAADRSGLKVVGLAPTWLAADELSRSIGVPAQAVAKWRYDRQAQGGATMRGMQELPPLDSRTVILLDEAGMLGTLDMAAVLTAAAAAGAKVIAFGDRRQLEAVSQGNPLALIAEELRHVETLTVIRRQHHAWQRSASIAMSEGRFDEAFSAYHDHGAIQFAKDQVTALSETIRHWTDLREAHQDDVVIVTRSNRDAALLNHLARQTLRQAGTLAASDIHVRAIDRRNNAVALALATGDRIRFGANLKALGIRNGTRGTVVAIDSEGDAADPIVHVELEDGRTVALRWSDYAPPQRGTSVRPLPRITHAYAGTVYSVQGRTAAAAVFHVGSRTDARETYVAMTRHRADVRVVVDCDRLLREASNEILDMDAPDTDKLAALVVEAERFDEKLNIASFRQRLADRRTPTIDVARDRNDGLIPTCAIADSVGVPKAGEV</sequence>
<evidence type="ECO:0000313" key="4">
    <source>
        <dbReference type="Proteomes" id="UP000476332"/>
    </source>
</evidence>
<feature type="compositionally biased region" description="Basic and acidic residues" evidence="1">
    <location>
        <begin position="306"/>
        <end position="334"/>
    </location>
</feature>
<dbReference type="Gene3D" id="2.30.30.940">
    <property type="match status" value="1"/>
</dbReference>
<evidence type="ECO:0000313" key="3">
    <source>
        <dbReference type="EMBL" id="NDV87548.1"/>
    </source>
</evidence>
<dbReference type="SMART" id="SM00382">
    <property type="entry name" value="AAA"/>
    <property type="match status" value="1"/>
</dbReference>